<name>A0A2C9D9F0_9HYPH</name>
<evidence type="ECO:0000256" key="4">
    <source>
        <dbReference type="ARBA" id="ARBA00023143"/>
    </source>
</evidence>
<comment type="subcellular location">
    <subcellularLocation>
        <location evidence="1 6">Bacterial flagellum basal body</location>
    </subcellularLocation>
</comment>
<evidence type="ECO:0000313" key="8">
    <source>
        <dbReference type="EMBL" id="SON56205.1"/>
    </source>
</evidence>
<dbReference type="KEGG" id="hdi:HDIA_2664"/>
<comment type="subunit">
    <text evidence="5 6">The basal body constitutes a major portion of the flagellar organelle and consists of four rings (L,P,S, and M) mounted on a central rod. The rod consists of about 26 subunits of FlgG in the distal portion, and FlgB, FlgC and FlgF are thought to build up the proximal portion of the rod with about 6 subunits each.</text>
</comment>
<evidence type="ECO:0000256" key="6">
    <source>
        <dbReference type="RuleBase" id="RU362062"/>
    </source>
</evidence>
<dbReference type="Proteomes" id="UP000223606">
    <property type="component" value="Chromosome 1"/>
</dbReference>
<dbReference type="InterPro" id="IPR006299">
    <property type="entry name" value="FlgC"/>
</dbReference>
<dbReference type="GO" id="GO:0071978">
    <property type="term" value="P:bacterial-type flagellum-dependent swarming motility"/>
    <property type="evidence" value="ECO:0007669"/>
    <property type="project" value="TreeGrafter"/>
</dbReference>
<dbReference type="PANTHER" id="PTHR30435">
    <property type="entry name" value="FLAGELLAR PROTEIN"/>
    <property type="match status" value="1"/>
</dbReference>
<organism evidence="8 9">
    <name type="scientific">Hartmannibacter diazotrophicus</name>
    <dbReference type="NCBI Taxonomy" id="1482074"/>
    <lineage>
        <taxon>Bacteria</taxon>
        <taxon>Pseudomonadati</taxon>
        <taxon>Pseudomonadota</taxon>
        <taxon>Alphaproteobacteria</taxon>
        <taxon>Hyphomicrobiales</taxon>
        <taxon>Pleomorphomonadaceae</taxon>
        <taxon>Hartmannibacter</taxon>
    </lineage>
</organism>
<dbReference type="NCBIfam" id="TIGR01395">
    <property type="entry name" value="FlgC"/>
    <property type="match status" value="1"/>
</dbReference>
<proteinExistence type="inferred from homology"/>
<dbReference type="GO" id="GO:0030694">
    <property type="term" value="C:bacterial-type flagellum basal body, rod"/>
    <property type="evidence" value="ECO:0007669"/>
    <property type="project" value="UniProtKB-UniRule"/>
</dbReference>
<dbReference type="InterPro" id="IPR019776">
    <property type="entry name" value="Flagellar_basal_body_rod_CS"/>
</dbReference>
<dbReference type="AlphaFoldDB" id="A0A2C9D9F0"/>
<dbReference type="InterPro" id="IPR010930">
    <property type="entry name" value="Flg_bb/hook_C_dom"/>
</dbReference>
<gene>
    <name evidence="8" type="primary">flgC_2</name>
    <name evidence="8" type="ORF">HDIA_2664</name>
</gene>
<keyword evidence="9" id="KW-1185">Reference proteome</keyword>
<evidence type="ECO:0000256" key="2">
    <source>
        <dbReference type="ARBA" id="ARBA00009677"/>
    </source>
</evidence>
<feature type="domain" description="Flagellar basal-body/hook protein C-terminal" evidence="7">
    <location>
        <begin position="89"/>
        <end position="132"/>
    </location>
</feature>
<dbReference type="PROSITE" id="PS00588">
    <property type="entry name" value="FLAGELLA_BB_ROD"/>
    <property type="match status" value="1"/>
</dbReference>
<evidence type="ECO:0000313" key="9">
    <source>
        <dbReference type="Proteomes" id="UP000223606"/>
    </source>
</evidence>
<dbReference type="OrthoDB" id="9813951at2"/>
<evidence type="ECO:0000256" key="5">
    <source>
        <dbReference type="ARBA" id="ARBA00025933"/>
    </source>
</evidence>
<evidence type="ECO:0000256" key="1">
    <source>
        <dbReference type="ARBA" id="ARBA00004117"/>
    </source>
</evidence>
<evidence type="ECO:0000256" key="3">
    <source>
        <dbReference type="ARBA" id="ARBA00017941"/>
    </source>
</evidence>
<accession>A0A2C9D9F0</accession>
<sequence>MDFQKSLMISAAGLKVQSGRMRIIAENLANADSAARSPDKDPYRRKIPTVDTQFDHELGVELVRLGRVSKDRSDFLKRYEPGSPAADKDGYVKYPNVQPLIEVVDMQTAQRTYEANLNAITSARQMLQRTIDILKG</sequence>
<dbReference type="PANTHER" id="PTHR30435:SF2">
    <property type="entry name" value="FLAGELLAR BASAL-BODY ROD PROTEIN FLGC"/>
    <property type="match status" value="1"/>
</dbReference>
<dbReference type="RefSeq" id="WP_099556616.1">
    <property type="nucleotide sequence ID" value="NZ_LT960614.1"/>
</dbReference>
<comment type="similarity">
    <text evidence="2">Belongs to the flagella basal body rod proteins family.</text>
</comment>
<evidence type="ECO:0000259" key="7">
    <source>
        <dbReference type="Pfam" id="PF06429"/>
    </source>
</evidence>
<reference evidence="9" key="1">
    <citation type="submission" date="2017-09" db="EMBL/GenBank/DDBJ databases">
        <title>Genome sequence of Nannocystis excedens DSM 71.</title>
        <authorList>
            <person name="Blom J."/>
        </authorList>
    </citation>
    <scope>NUCLEOTIDE SEQUENCE [LARGE SCALE GENOMIC DNA]</scope>
    <source>
        <strain evidence="9">type strain: E19</strain>
    </source>
</reference>
<protein>
    <recommendedName>
        <fullName evidence="3 6">Flagellar basal-body rod protein FlgC</fullName>
    </recommendedName>
</protein>
<dbReference type="Pfam" id="PF06429">
    <property type="entry name" value="Flg_bbr_C"/>
    <property type="match status" value="1"/>
</dbReference>
<keyword evidence="4 6" id="KW-0975">Bacterial flagellum</keyword>
<dbReference type="EMBL" id="LT960614">
    <property type="protein sequence ID" value="SON56205.1"/>
    <property type="molecule type" value="Genomic_DNA"/>
</dbReference>